<dbReference type="PROSITE" id="PS51039">
    <property type="entry name" value="ZF_AN1"/>
    <property type="match status" value="2"/>
</dbReference>
<dbReference type="Pfam" id="PF01428">
    <property type="entry name" value="zf-AN1"/>
    <property type="match status" value="2"/>
</dbReference>
<feature type="domain" description="AN1-type" evidence="5">
    <location>
        <begin position="23"/>
        <end position="71"/>
    </location>
</feature>
<dbReference type="SUPFAM" id="SSF118310">
    <property type="entry name" value="AN1-like Zinc finger"/>
    <property type="match status" value="2"/>
</dbReference>
<dbReference type="AlphaFoldDB" id="A0A8H3F442"/>
<dbReference type="InterPro" id="IPR035896">
    <property type="entry name" value="AN1-like_Znf"/>
</dbReference>
<evidence type="ECO:0000259" key="5">
    <source>
        <dbReference type="PROSITE" id="PS51039"/>
    </source>
</evidence>
<comment type="caution">
    <text evidence="6">The sequence shown here is derived from an EMBL/GenBank/DDBJ whole genome shotgun (WGS) entry which is preliminary data.</text>
</comment>
<keyword evidence="1" id="KW-0479">Metal-binding</keyword>
<dbReference type="Gene3D" id="4.10.1110.10">
    <property type="entry name" value="AN1-like Zinc finger"/>
    <property type="match status" value="2"/>
</dbReference>
<evidence type="ECO:0000256" key="3">
    <source>
        <dbReference type="ARBA" id="ARBA00022833"/>
    </source>
</evidence>
<dbReference type="SMART" id="SM00154">
    <property type="entry name" value="ZnF_AN1"/>
    <property type="match status" value="2"/>
</dbReference>
<organism evidence="6 7">
    <name type="scientific">Heterodermia speciosa</name>
    <dbReference type="NCBI Taxonomy" id="116794"/>
    <lineage>
        <taxon>Eukaryota</taxon>
        <taxon>Fungi</taxon>
        <taxon>Dikarya</taxon>
        <taxon>Ascomycota</taxon>
        <taxon>Pezizomycotina</taxon>
        <taxon>Lecanoromycetes</taxon>
        <taxon>OSLEUM clade</taxon>
        <taxon>Lecanoromycetidae</taxon>
        <taxon>Caliciales</taxon>
        <taxon>Physciaceae</taxon>
        <taxon>Heterodermia</taxon>
    </lineage>
</organism>
<dbReference type="PANTHER" id="PTHR14677">
    <property type="entry name" value="ARSENITE INDUCUBLE RNA ASSOCIATED PROTEIN AIP-1-RELATED"/>
    <property type="match status" value="1"/>
</dbReference>
<reference evidence="6" key="1">
    <citation type="submission" date="2021-03" db="EMBL/GenBank/DDBJ databases">
        <authorList>
            <person name="Tagirdzhanova G."/>
        </authorList>
    </citation>
    <scope>NUCLEOTIDE SEQUENCE</scope>
</reference>
<dbReference type="Pfam" id="PF25327">
    <property type="entry name" value="UBL_ZFAND1"/>
    <property type="match status" value="1"/>
</dbReference>
<evidence type="ECO:0000256" key="1">
    <source>
        <dbReference type="ARBA" id="ARBA00022723"/>
    </source>
</evidence>
<keyword evidence="3" id="KW-0862">Zinc</keyword>
<protein>
    <recommendedName>
        <fullName evidence="5">AN1-type domain-containing protein</fullName>
    </recommendedName>
</protein>
<dbReference type="InterPro" id="IPR000058">
    <property type="entry name" value="Znf_AN1"/>
</dbReference>
<accession>A0A8H3F442</accession>
<dbReference type="OrthoDB" id="431929at2759"/>
<dbReference type="PANTHER" id="PTHR14677:SF40">
    <property type="entry name" value="CDC48-ASSOCIATED UBIQUITIN-LIKE_ZINC FINGER PROTEIN 1"/>
    <property type="match status" value="1"/>
</dbReference>
<evidence type="ECO:0000256" key="4">
    <source>
        <dbReference type="PROSITE-ProRule" id="PRU00449"/>
    </source>
</evidence>
<gene>
    <name evidence="6" type="ORF">HETSPECPRED_001709</name>
</gene>
<keyword evidence="7" id="KW-1185">Reference proteome</keyword>
<sequence>MASSSQPPNPEPQTFTTMDKDLEAIGAHCQYSYCNVLDFLPFRCESCRGTYCLEHRTETAHKCSHAGEWAARRKAATTSSTVPLRGKPTLATDTQCSHPVCKTYINTLTSTGVGCPTCNRQYCLKHRLKEDHACSTLVPLGARQASIASAQTQSMEKAKAALGRLKMWGKEKQAAVLPKPKPSTAASRVIALNALKKNAKGDDKIPLDKRVYLYVEAEANTTTAKLPKGEFWYSNEWSVGRMLDAAAKNLQVQNMNNRGGGEEEKLRVFHVEGGRLLEFGEKVGDVVANSNTVVLLRGIGPAIPNPI</sequence>
<evidence type="ECO:0000313" key="7">
    <source>
        <dbReference type="Proteomes" id="UP000664521"/>
    </source>
</evidence>
<dbReference type="InterPro" id="IPR057358">
    <property type="entry name" value="UBL_ZFAND1-like"/>
</dbReference>
<proteinExistence type="predicted"/>
<dbReference type="GO" id="GO:0008270">
    <property type="term" value="F:zinc ion binding"/>
    <property type="evidence" value="ECO:0007669"/>
    <property type="project" value="UniProtKB-KW"/>
</dbReference>
<name>A0A8H3F442_9LECA</name>
<dbReference type="EMBL" id="CAJPDS010000013">
    <property type="protein sequence ID" value="CAF9913971.1"/>
    <property type="molecule type" value="Genomic_DNA"/>
</dbReference>
<feature type="domain" description="AN1-type" evidence="5">
    <location>
        <begin position="90"/>
        <end position="142"/>
    </location>
</feature>
<dbReference type="GO" id="GO:0005737">
    <property type="term" value="C:cytoplasm"/>
    <property type="evidence" value="ECO:0007669"/>
    <property type="project" value="TreeGrafter"/>
</dbReference>
<keyword evidence="2 4" id="KW-0863">Zinc-finger</keyword>
<evidence type="ECO:0000313" key="6">
    <source>
        <dbReference type="EMBL" id="CAF9913971.1"/>
    </source>
</evidence>
<dbReference type="Proteomes" id="UP000664521">
    <property type="component" value="Unassembled WGS sequence"/>
</dbReference>
<evidence type="ECO:0000256" key="2">
    <source>
        <dbReference type="ARBA" id="ARBA00022771"/>
    </source>
</evidence>